<feature type="transmembrane region" description="Helical" evidence="1">
    <location>
        <begin position="7"/>
        <end position="28"/>
    </location>
</feature>
<gene>
    <name evidence="2" type="ORF">Hyperionvirus45_3</name>
</gene>
<name>A0A3G5AE22_9VIRU</name>
<accession>A0A3G5AE22</accession>
<feature type="transmembrane region" description="Helical" evidence="1">
    <location>
        <begin position="40"/>
        <end position="62"/>
    </location>
</feature>
<evidence type="ECO:0000313" key="2">
    <source>
        <dbReference type="EMBL" id="AYV84854.1"/>
    </source>
</evidence>
<keyword evidence="1" id="KW-1133">Transmembrane helix</keyword>
<reference evidence="2" key="1">
    <citation type="submission" date="2018-10" db="EMBL/GenBank/DDBJ databases">
        <title>Hidden diversity of soil giant viruses.</title>
        <authorList>
            <person name="Schulz F."/>
            <person name="Alteio L."/>
            <person name="Goudeau D."/>
            <person name="Ryan E.M."/>
            <person name="Malmstrom R.R."/>
            <person name="Blanchard J."/>
            <person name="Woyke T."/>
        </authorList>
    </citation>
    <scope>NUCLEOTIDE SEQUENCE</scope>
    <source>
        <strain evidence="2">HYV1</strain>
    </source>
</reference>
<proteinExistence type="predicted"/>
<organism evidence="2">
    <name type="scientific">Hyperionvirus sp</name>
    <dbReference type="NCBI Taxonomy" id="2487770"/>
    <lineage>
        <taxon>Viruses</taxon>
        <taxon>Varidnaviria</taxon>
        <taxon>Bamfordvirae</taxon>
        <taxon>Nucleocytoviricota</taxon>
        <taxon>Megaviricetes</taxon>
        <taxon>Imitervirales</taxon>
        <taxon>Mimiviridae</taxon>
        <taxon>Klosneuvirinae</taxon>
    </lineage>
</organism>
<evidence type="ECO:0000256" key="1">
    <source>
        <dbReference type="SAM" id="Phobius"/>
    </source>
</evidence>
<dbReference type="EMBL" id="MK072427">
    <property type="protein sequence ID" value="AYV84854.1"/>
    <property type="molecule type" value="Genomic_DNA"/>
</dbReference>
<keyword evidence="1" id="KW-0812">Transmembrane</keyword>
<sequence length="67" mass="7148">MPGGFSIIFWVLCCLMLGLLIWGIIYATKKEGDVKEVNNGGYGLIGVGVFGCLLLSSVLATLQTSCY</sequence>
<keyword evidence="1" id="KW-0472">Membrane</keyword>
<protein>
    <submittedName>
        <fullName evidence="2">Uncharacterized protein</fullName>
    </submittedName>
</protein>